<evidence type="ECO:0000256" key="5">
    <source>
        <dbReference type="ARBA" id="ARBA00022771"/>
    </source>
</evidence>
<dbReference type="OrthoDB" id="1692at10239"/>
<dbReference type="GO" id="GO:0008270">
    <property type="term" value="F:zinc ion binding"/>
    <property type="evidence" value="ECO:0007669"/>
    <property type="project" value="UniProtKB-KW"/>
</dbReference>
<keyword evidence="4" id="KW-0255">Endonuclease</keyword>
<dbReference type="KEGG" id="vg:8044206"/>
<keyword evidence="5" id="KW-0863">Zinc-finger</keyword>
<keyword evidence="2" id="KW-0540">Nuclease</keyword>
<dbReference type="EMBL" id="GQ149088">
    <property type="protein sequence ID" value="ACS44786.1"/>
    <property type="molecule type" value="Genomic_DNA"/>
</dbReference>
<accession>C6K2F9</accession>
<keyword evidence="6" id="KW-0378">Hydrolase</keyword>
<keyword evidence="9" id="KW-0238">DNA-binding</keyword>
<sequence>MATEIFSDVVKAVWSHVTAKHAHLRMAVQVDNRSRLLSDLVYQLEKRLSEETHLDGETLAVYESQTALLEDHMALVRKCAAQLDNSNTIDHRTPLDAECVFLFEMICPGVRYGKTLNSLWTKYVAQWPEKLIRHELDMVKPLSFKDEVAKYMEKMQEKTRKNRMTQKVINEMRIAHQKGWFFVFDTLTLADDRLQAFNENPNALRDYFRTVGRAVLRAEGRSVKDSYNDCYRYLCVPEFGGQHGRLHWHVVHMVRTLPLGSHDPNFGRKVRNYRQINSFRGMWPYGFTQPIAVRYQHDAYSRKGWLWPVDKSGKAMQSKPYQAVAWYVTKYVAKQSDQRQKAITERQKKCKNPLMAICLKKEFRVRSSRKLGMELPSMAHLSNKVLLELSRISFDSSPLYQIVKENAKKQLTLNIGALPLHVILDVRPEVRSMLKIIRRLMKKTPEFNWQSSIASMTVTLKNGDISDEARQYIIDAGITPTDLRAKATQAFGGK</sequence>
<evidence type="ECO:0000256" key="1">
    <source>
        <dbReference type="ARBA" id="ARBA00022705"/>
    </source>
</evidence>
<evidence type="ECO:0000259" key="10">
    <source>
        <dbReference type="Pfam" id="PF05840"/>
    </source>
</evidence>
<evidence type="ECO:0000256" key="2">
    <source>
        <dbReference type="ARBA" id="ARBA00022722"/>
    </source>
</evidence>
<dbReference type="GO" id="GO:0003677">
    <property type="term" value="F:DNA binding"/>
    <property type="evidence" value="ECO:0007669"/>
    <property type="project" value="UniProtKB-KW"/>
</dbReference>
<reference evidence="11 12" key="1">
    <citation type="submission" date="2009-05" db="EMBL/GenBank/DDBJ databases">
        <title>Varying success of optimality in experimental adaptations of bacteriophage lysis time.</title>
        <authorList>
            <person name="Chantranupong L."/>
            <person name="Heineman R.H."/>
        </authorList>
    </citation>
    <scope>NUCLEOTIDE SEQUENCE [LARGE SCALE GENOMIC DNA]</scope>
</reference>
<dbReference type="Proteomes" id="UP000002728">
    <property type="component" value="Segment"/>
</dbReference>
<protein>
    <submittedName>
        <fullName evidence="11">DNA replication initiation protein gpA</fullName>
    </submittedName>
</protein>
<dbReference type="InterPro" id="IPR008766">
    <property type="entry name" value="Replication_gene_A-like"/>
</dbReference>
<dbReference type="GO" id="GO:0039693">
    <property type="term" value="P:viral DNA genome replication"/>
    <property type="evidence" value="ECO:0007669"/>
    <property type="project" value="UniProtKB-KW"/>
</dbReference>
<dbReference type="RefSeq" id="YP_002985204.1">
    <property type="nucleotide sequence ID" value="NC_012868.1"/>
</dbReference>
<organism evidence="11 12">
    <name type="scientific">Escherichia phage St-1</name>
    <name type="common">Bacteriophage St-1</name>
    <dbReference type="NCBI Taxonomy" id="10845"/>
    <lineage>
        <taxon>Viruses</taxon>
        <taxon>Monodnaviria</taxon>
        <taxon>Sangervirae</taxon>
        <taxon>Phixviricota</taxon>
        <taxon>Malgrandaviricetes</taxon>
        <taxon>Petitvirales</taxon>
        <taxon>Microviridae</taxon>
        <taxon>Bullavirinae</taxon>
        <taxon>Alphatrevirus</taxon>
        <taxon>Alphatrevirus St1</taxon>
    </lineage>
</organism>
<dbReference type="GO" id="GO:0006260">
    <property type="term" value="P:DNA replication"/>
    <property type="evidence" value="ECO:0007669"/>
    <property type="project" value="UniProtKB-KW"/>
</dbReference>
<organismHost>
    <name type="scientific">Escherichia coli (strain K12)</name>
    <dbReference type="NCBI Taxonomy" id="83333"/>
</organismHost>
<proteinExistence type="predicted"/>
<dbReference type="GeneID" id="8044206"/>
<keyword evidence="3" id="KW-0479">Metal-binding</keyword>
<keyword evidence="12" id="KW-1185">Reference proteome</keyword>
<evidence type="ECO:0000256" key="3">
    <source>
        <dbReference type="ARBA" id="ARBA00022723"/>
    </source>
</evidence>
<evidence type="ECO:0000313" key="11">
    <source>
        <dbReference type="EMBL" id="ACS44786.1"/>
    </source>
</evidence>
<dbReference type="Pfam" id="PF05840">
    <property type="entry name" value="Phage_GPA"/>
    <property type="match status" value="1"/>
</dbReference>
<evidence type="ECO:0000256" key="6">
    <source>
        <dbReference type="ARBA" id="ARBA00022801"/>
    </source>
</evidence>
<gene>
    <name evidence="11" type="primary">A</name>
</gene>
<feature type="domain" description="Replication gene A protein-like" evidence="10">
    <location>
        <begin position="63"/>
        <end position="339"/>
    </location>
</feature>
<evidence type="ECO:0000313" key="12">
    <source>
        <dbReference type="Proteomes" id="UP000002728"/>
    </source>
</evidence>
<evidence type="ECO:0000256" key="9">
    <source>
        <dbReference type="ARBA" id="ARBA00023125"/>
    </source>
</evidence>
<dbReference type="GO" id="GO:0004519">
    <property type="term" value="F:endonuclease activity"/>
    <property type="evidence" value="ECO:0007669"/>
    <property type="project" value="UniProtKB-KW"/>
</dbReference>
<evidence type="ECO:0000256" key="8">
    <source>
        <dbReference type="ARBA" id="ARBA00023109"/>
    </source>
</evidence>
<keyword evidence="1" id="KW-0235">DNA replication</keyword>
<keyword evidence="7" id="KW-0862">Zinc</keyword>
<dbReference type="GO" id="GO:0016787">
    <property type="term" value="F:hydrolase activity"/>
    <property type="evidence" value="ECO:0007669"/>
    <property type="project" value="UniProtKB-KW"/>
</dbReference>
<name>C6K2F9_BPST1</name>
<keyword evidence="8" id="KW-1194">Viral DNA replication</keyword>
<evidence type="ECO:0000256" key="4">
    <source>
        <dbReference type="ARBA" id="ARBA00022759"/>
    </source>
</evidence>
<evidence type="ECO:0000256" key="7">
    <source>
        <dbReference type="ARBA" id="ARBA00022833"/>
    </source>
</evidence>